<dbReference type="EMBL" id="MU275890">
    <property type="protein sequence ID" value="KAI0048214.1"/>
    <property type="molecule type" value="Genomic_DNA"/>
</dbReference>
<gene>
    <name evidence="1" type="ORF">FA95DRAFT_1558236</name>
</gene>
<comment type="caution">
    <text evidence="1">The sequence shown here is derived from an EMBL/GenBank/DDBJ whole genome shotgun (WGS) entry which is preliminary data.</text>
</comment>
<organism evidence="1 2">
    <name type="scientific">Auriscalpium vulgare</name>
    <dbReference type="NCBI Taxonomy" id="40419"/>
    <lineage>
        <taxon>Eukaryota</taxon>
        <taxon>Fungi</taxon>
        <taxon>Dikarya</taxon>
        <taxon>Basidiomycota</taxon>
        <taxon>Agaricomycotina</taxon>
        <taxon>Agaricomycetes</taxon>
        <taxon>Russulales</taxon>
        <taxon>Auriscalpiaceae</taxon>
        <taxon>Auriscalpium</taxon>
    </lineage>
</organism>
<protein>
    <submittedName>
        <fullName evidence="1">Uncharacterized protein</fullName>
    </submittedName>
</protein>
<evidence type="ECO:0000313" key="1">
    <source>
        <dbReference type="EMBL" id="KAI0048214.1"/>
    </source>
</evidence>
<reference evidence="1" key="1">
    <citation type="submission" date="2021-02" db="EMBL/GenBank/DDBJ databases">
        <authorList>
            <consortium name="DOE Joint Genome Institute"/>
            <person name="Ahrendt S."/>
            <person name="Looney B.P."/>
            <person name="Miyauchi S."/>
            <person name="Morin E."/>
            <person name="Drula E."/>
            <person name="Courty P.E."/>
            <person name="Chicoki N."/>
            <person name="Fauchery L."/>
            <person name="Kohler A."/>
            <person name="Kuo A."/>
            <person name="Labutti K."/>
            <person name="Pangilinan J."/>
            <person name="Lipzen A."/>
            <person name="Riley R."/>
            <person name="Andreopoulos W."/>
            <person name="He G."/>
            <person name="Johnson J."/>
            <person name="Barry K.W."/>
            <person name="Grigoriev I.V."/>
            <person name="Nagy L."/>
            <person name="Hibbett D."/>
            <person name="Henrissat B."/>
            <person name="Matheny P.B."/>
            <person name="Labbe J."/>
            <person name="Martin F."/>
        </authorList>
    </citation>
    <scope>NUCLEOTIDE SEQUENCE</scope>
    <source>
        <strain evidence="1">FP105234-sp</strain>
    </source>
</reference>
<dbReference type="Proteomes" id="UP000814033">
    <property type="component" value="Unassembled WGS sequence"/>
</dbReference>
<evidence type="ECO:0000313" key="2">
    <source>
        <dbReference type="Proteomes" id="UP000814033"/>
    </source>
</evidence>
<proteinExistence type="predicted"/>
<keyword evidence="2" id="KW-1185">Reference proteome</keyword>
<accession>A0ACB8RVF8</accession>
<sequence length="239" mass="26773">MTFQTCAPTMTTWRMSRKSAFNLINDVNIPQTEAKIAAYRRENAALIERNLQRDEAYAHALKEHEDAERRDRQNRAEELRRAEEEERDAREGERRALIDSLAQSDADAVRLVARSKAEAQKRAAARLSAASHTQSSSASLRSRAVQSVTVPDVPHVPLQDDWYVYEDKFTLRPSYFDPGSDAVRRDREGIMRAGGYRLEDAWERALRSAVAGLDVQPLVGLDLGQSTPAGGGDVVMTFA</sequence>
<name>A0ACB8RVF8_9AGAM</name>
<reference evidence="1" key="2">
    <citation type="journal article" date="2022" name="New Phytol.">
        <title>Evolutionary transition to the ectomycorrhizal habit in the genomes of a hyperdiverse lineage of mushroom-forming fungi.</title>
        <authorList>
            <person name="Looney B."/>
            <person name="Miyauchi S."/>
            <person name="Morin E."/>
            <person name="Drula E."/>
            <person name="Courty P.E."/>
            <person name="Kohler A."/>
            <person name="Kuo A."/>
            <person name="LaButti K."/>
            <person name="Pangilinan J."/>
            <person name="Lipzen A."/>
            <person name="Riley R."/>
            <person name="Andreopoulos W."/>
            <person name="He G."/>
            <person name="Johnson J."/>
            <person name="Nolan M."/>
            <person name="Tritt A."/>
            <person name="Barry K.W."/>
            <person name="Grigoriev I.V."/>
            <person name="Nagy L.G."/>
            <person name="Hibbett D."/>
            <person name="Henrissat B."/>
            <person name="Matheny P.B."/>
            <person name="Labbe J."/>
            <person name="Martin F.M."/>
        </authorList>
    </citation>
    <scope>NUCLEOTIDE SEQUENCE</scope>
    <source>
        <strain evidence="1">FP105234-sp</strain>
    </source>
</reference>